<dbReference type="Pfam" id="PF01653">
    <property type="entry name" value="DNA_ligase_aden"/>
    <property type="match status" value="1"/>
</dbReference>
<accession>A0ABN4YPQ8</accession>
<evidence type="ECO:0000256" key="1">
    <source>
        <dbReference type="ARBA" id="ARBA00004067"/>
    </source>
</evidence>
<evidence type="ECO:0000256" key="4">
    <source>
        <dbReference type="ARBA" id="ARBA00022723"/>
    </source>
</evidence>
<dbReference type="Gene3D" id="3.40.50.10190">
    <property type="entry name" value="BRCT domain"/>
    <property type="match status" value="1"/>
</dbReference>
<protein>
    <recommendedName>
        <fullName evidence="12 13">DNA ligase</fullName>
        <ecNumber evidence="12 13">6.5.1.2</ecNumber>
    </recommendedName>
    <alternativeName>
        <fullName evidence="12">Polydeoxyribonucleotide synthase [NAD(+)]</fullName>
    </alternativeName>
</protein>
<evidence type="ECO:0000256" key="5">
    <source>
        <dbReference type="ARBA" id="ARBA00022763"/>
    </source>
</evidence>
<dbReference type="GO" id="GO:0016874">
    <property type="term" value="F:ligase activity"/>
    <property type="evidence" value="ECO:0007669"/>
    <property type="project" value="UniProtKB-KW"/>
</dbReference>
<evidence type="ECO:0000313" key="15">
    <source>
        <dbReference type="EMBL" id="ARF13842.1"/>
    </source>
</evidence>
<dbReference type="InterPro" id="IPR003583">
    <property type="entry name" value="Hlx-hairpin-Hlx_DNA-bd_motif"/>
</dbReference>
<comment type="cofactor">
    <cofactor evidence="12">
        <name>Mg(2+)</name>
        <dbReference type="ChEBI" id="CHEBI:18420"/>
    </cofactor>
    <cofactor evidence="12">
        <name>Mn(2+)</name>
        <dbReference type="ChEBI" id="CHEBI:29035"/>
    </cofactor>
</comment>
<dbReference type="EC" id="6.5.1.2" evidence="12 13"/>
<dbReference type="InterPro" id="IPR013839">
    <property type="entry name" value="DNAligase_adenylation"/>
</dbReference>
<evidence type="ECO:0000256" key="10">
    <source>
        <dbReference type="ARBA" id="ARBA00023211"/>
    </source>
</evidence>
<dbReference type="SUPFAM" id="SSF52113">
    <property type="entry name" value="BRCT domain"/>
    <property type="match status" value="1"/>
</dbReference>
<feature type="binding site" evidence="12">
    <location>
        <begin position="84"/>
        <end position="85"/>
    </location>
    <ligand>
        <name>NAD(+)</name>
        <dbReference type="ChEBI" id="CHEBI:57540"/>
    </ligand>
</feature>
<dbReference type="InterPro" id="IPR012340">
    <property type="entry name" value="NA-bd_OB-fold"/>
</dbReference>
<feature type="binding site" evidence="12">
    <location>
        <position position="170"/>
    </location>
    <ligand>
        <name>NAD(+)</name>
        <dbReference type="ChEBI" id="CHEBI:57540"/>
    </ligand>
</feature>
<keyword evidence="10 12" id="KW-0464">Manganese</keyword>
<dbReference type="SMART" id="SM00292">
    <property type="entry name" value="BRCT"/>
    <property type="match status" value="1"/>
</dbReference>
<name>A0ABN4YPQ8_SPOUR</name>
<keyword evidence="4 12" id="KW-0479">Metal-binding</keyword>
<gene>
    <name evidence="12 15" type="primary">ligA</name>
    <name evidence="15" type="ORF">SporoS204_06590</name>
</gene>
<feature type="binding site" evidence="12">
    <location>
        <position position="423"/>
    </location>
    <ligand>
        <name>Zn(2+)</name>
        <dbReference type="ChEBI" id="CHEBI:29105"/>
    </ligand>
</feature>
<dbReference type="SUPFAM" id="SSF47781">
    <property type="entry name" value="RuvA domain 2-like"/>
    <property type="match status" value="1"/>
</dbReference>
<dbReference type="Pfam" id="PF03120">
    <property type="entry name" value="OB_DNA_ligase"/>
    <property type="match status" value="1"/>
</dbReference>
<keyword evidence="16" id="KW-1185">Reference proteome</keyword>
<dbReference type="PANTHER" id="PTHR23389">
    <property type="entry name" value="CHROMOSOME TRANSMISSION FIDELITY FACTOR 18"/>
    <property type="match status" value="1"/>
</dbReference>
<dbReference type="NCBIfam" id="TIGR00575">
    <property type="entry name" value="dnlj"/>
    <property type="match status" value="1"/>
</dbReference>
<keyword evidence="5 12" id="KW-0227">DNA damage</keyword>
<evidence type="ECO:0000256" key="13">
    <source>
        <dbReference type="RuleBase" id="RU000618"/>
    </source>
</evidence>
<comment type="catalytic activity">
    <reaction evidence="11 12 13">
        <text>NAD(+) + (deoxyribonucleotide)n-3'-hydroxyl + 5'-phospho-(deoxyribonucleotide)m = (deoxyribonucleotide)n+m + AMP + beta-nicotinamide D-nucleotide.</text>
        <dbReference type="EC" id="6.5.1.2"/>
    </reaction>
</comment>
<evidence type="ECO:0000256" key="9">
    <source>
        <dbReference type="ARBA" id="ARBA00023204"/>
    </source>
</evidence>
<evidence type="ECO:0000256" key="6">
    <source>
        <dbReference type="ARBA" id="ARBA00022833"/>
    </source>
</evidence>
<feature type="binding site" evidence="12">
    <location>
        <position position="287"/>
    </location>
    <ligand>
        <name>NAD(+)</name>
        <dbReference type="ChEBI" id="CHEBI:57540"/>
    </ligand>
</feature>
<dbReference type="PIRSF" id="PIRSF001604">
    <property type="entry name" value="LigA"/>
    <property type="match status" value="1"/>
</dbReference>
<dbReference type="PROSITE" id="PS01056">
    <property type="entry name" value="DNA_LIGASE_N2"/>
    <property type="match status" value="1"/>
</dbReference>
<dbReference type="InterPro" id="IPR004149">
    <property type="entry name" value="Znf_DNAligase_C4"/>
</dbReference>
<dbReference type="Pfam" id="PF00533">
    <property type="entry name" value="BRCT"/>
    <property type="match status" value="1"/>
</dbReference>
<reference evidence="15 16" key="1">
    <citation type="submission" date="2016-04" db="EMBL/GenBank/DDBJ databases">
        <title>Comparative Genomics and Epigenetics of Sporosarcina ureae.</title>
        <authorList>
            <person name="Oliver A.S."/>
            <person name="Cooper K.K."/>
        </authorList>
    </citation>
    <scope>NUCLEOTIDE SEQUENCE [LARGE SCALE GENOMIC DNA]</scope>
    <source>
        <strain evidence="15 16">S204</strain>
    </source>
</reference>
<dbReference type="InterPro" id="IPR036420">
    <property type="entry name" value="BRCT_dom_sf"/>
</dbReference>
<keyword evidence="7 12" id="KW-0460">Magnesium</keyword>
<dbReference type="SMART" id="SM00532">
    <property type="entry name" value="LIGANc"/>
    <property type="match status" value="1"/>
</dbReference>
<feature type="binding site" evidence="12">
    <location>
        <position position="408"/>
    </location>
    <ligand>
        <name>Zn(2+)</name>
        <dbReference type="ChEBI" id="CHEBI:29105"/>
    </ligand>
</feature>
<evidence type="ECO:0000313" key="16">
    <source>
        <dbReference type="Proteomes" id="UP000192486"/>
    </source>
</evidence>
<dbReference type="SUPFAM" id="SSF56091">
    <property type="entry name" value="DNA ligase/mRNA capping enzyme, catalytic domain"/>
    <property type="match status" value="1"/>
</dbReference>
<dbReference type="InterPro" id="IPR013840">
    <property type="entry name" value="DNAligase_N"/>
</dbReference>
<evidence type="ECO:0000256" key="7">
    <source>
        <dbReference type="ARBA" id="ARBA00022842"/>
    </source>
</evidence>
<dbReference type="CDD" id="cd00114">
    <property type="entry name" value="LIGANc"/>
    <property type="match status" value="1"/>
</dbReference>
<dbReference type="PROSITE" id="PS50172">
    <property type="entry name" value="BRCT"/>
    <property type="match status" value="1"/>
</dbReference>
<feature type="binding site" evidence="12">
    <location>
        <begin position="35"/>
        <end position="39"/>
    </location>
    <ligand>
        <name>NAD(+)</name>
        <dbReference type="ChEBI" id="CHEBI:57540"/>
    </ligand>
</feature>
<dbReference type="Proteomes" id="UP000192486">
    <property type="component" value="Chromosome"/>
</dbReference>
<dbReference type="PANTHER" id="PTHR23389:SF9">
    <property type="entry name" value="DNA LIGASE"/>
    <property type="match status" value="1"/>
</dbReference>
<keyword evidence="9 12" id="KW-0234">DNA repair</keyword>
<dbReference type="InterPro" id="IPR018239">
    <property type="entry name" value="DNA_ligase_AS"/>
</dbReference>
<dbReference type="Pfam" id="PF14520">
    <property type="entry name" value="HHH_5"/>
    <property type="match status" value="1"/>
</dbReference>
<dbReference type="InterPro" id="IPR001357">
    <property type="entry name" value="BRCT_dom"/>
</dbReference>
<dbReference type="RefSeq" id="WP_029054968.1">
    <property type="nucleotide sequence ID" value="NZ_CP015108.1"/>
</dbReference>
<dbReference type="InterPro" id="IPR041663">
    <property type="entry name" value="DisA/LigA_HHH"/>
</dbReference>
<dbReference type="Gene3D" id="2.40.50.140">
    <property type="entry name" value="Nucleic acid-binding proteins"/>
    <property type="match status" value="1"/>
</dbReference>
<comment type="function">
    <text evidence="1 12">DNA ligase that catalyzes the formation of phosphodiester linkages between 5'-phosphoryl and 3'-hydroxyl groups in double-stranded DNA using NAD as a coenzyme and as the energy source for the reaction. It is essential for DNA replication and repair of damaged DNA.</text>
</comment>
<sequence length="675" mass="74861">MDDVLELEKRVAELNKTLHEYGRAYYELDAPIVPDSEYDEKMKELLAIEEEHPDLIYPDSPTQRVGGAPLEVFNKVVHRHPMLSLANAFNEEDLKDFDRRVKEATGNAVYVCELKIDGLAVSLQYENGRLVQGATRGDGSVGEDITANLKTIRSIPHKLNESLTIEVRGEAYMPKNSFVKLNEDRDEAGEVPFANPRNAAAGSLRQLDSKVAESRNLATFIYAVGGDAEVYGLDSHSDALNKVDELGLTTNKERKRCTTIEEVLEYVAYWTENRLNLDYEIDGIVIKVDNFESQEQLGYTAKSPKWAIAYKFPAEEVHTQLLDIELSVGRTGVVTPTGILEPVLVAGTTVGRASLHNEDLIREKDIRIGDHVVLRKAGDIIPEIVMSLKEQRTGEEEPFHMPDNCPVCDSELVRIEGEVALRCVNPKCPAQMKEALIHFVSRRAMNIDGVGEKLIEQLYTADLVQDVSDLYTLTKESLLSLERIGEKSATNILTAIEQSKENSLEKLLFGLGVRHVGEKVARILAEEYRTLDALEQATEEELVNIFEIGAIVADSVTTYFSTEEVQEVMNKLRSYGVNTVYNGATREELPTTGPFAGKTIVLTGKLAELTRGEAKEQIESLGGTVSGSVSKKTDLVIAGEDAGSKLTKAQELEIEIWDEQAMLDALGVDMNENND</sequence>
<evidence type="ECO:0000256" key="12">
    <source>
        <dbReference type="HAMAP-Rule" id="MF_01588"/>
    </source>
</evidence>
<evidence type="ECO:0000256" key="8">
    <source>
        <dbReference type="ARBA" id="ARBA00023027"/>
    </source>
</evidence>
<feature type="binding site" evidence="12">
    <location>
        <position position="136"/>
    </location>
    <ligand>
        <name>NAD(+)</name>
        <dbReference type="ChEBI" id="CHEBI:57540"/>
    </ligand>
</feature>
<dbReference type="NCBIfam" id="NF005932">
    <property type="entry name" value="PRK07956.1"/>
    <property type="match status" value="1"/>
</dbReference>
<feature type="active site" description="N6-AMP-lysine intermediate" evidence="12">
    <location>
        <position position="115"/>
    </location>
</feature>
<keyword evidence="6 12" id="KW-0862">Zinc</keyword>
<dbReference type="Gene3D" id="1.10.287.610">
    <property type="entry name" value="Helix hairpin bin"/>
    <property type="match status" value="1"/>
</dbReference>
<dbReference type="Gene3D" id="6.20.10.30">
    <property type="match status" value="1"/>
</dbReference>
<dbReference type="Gene3D" id="3.30.470.30">
    <property type="entry name" value="DNA ligase/mRNA capping enzyme"/>
    <property type="match status" value="1"/>
</dbReference>
<dbReference type="Pfam" id="PF12826">
    <property type="entry name" value="HHH_2"/>
    <property type="match status" value="1"/>
</dbReference>
<dbReference type="PROSITE" id="PS01055">
    <property type="entry name" value="DNA_LIGASE_N1"/>
    <property type="match status" value="1"/>
</dbReference>
<feature type="binding site" evidence="12">
    <location>
        <position position="405"/>
    </location>
    <ligand>
        <name>Zn(2+)</name>
        <dbReference type="ChEBI" id="CHEBI:29105"/>
    </ligand>
</feature>
<dbReference type="SMART" id="SM00278">
    <property type="entry name" value="HhH1"/>
    <property type="match status" value="2"/>
</dbReference>
<comment type="similarity">
    <text evidence="12">Belongs to the NAD-dependent DNA ligase family. LigA subfamily.</text>
</comment>
<dbReference type="CDD" id="cd17748">
    <property type="entry name" value="BRCT_DNA_ligase_like"/>
    <property type="match status" value="1"/>
</dbReference>
<feature type="domain" description="BRCT" evidence="14">
    <location>
        <begin position="590"/>
        <end position="666"/>
    </location>
</feature>
<evidence type="ECO:0000259" key="14">
    <source>
        <dbReference type="PROSITE" id="PS50172"/>
    </source>
</evidence>
<dbReference type="Gene3D" id="1.10.150.20">
    <property type="entry name" value="5' to 3' exonuclease, C-terminal subdomain"/>
    <property type="match status" value="2"/>
</dbReference>
<dbReference type="InterPro" id="IPR001679">
    <property type="entry name" value="DNA_ligase"/>
</dbReference>
<dbReference type="SUPFAM" id="SSF50249">
    <property type="entry name" value="Nucleic acid-binding proteins"/>
    <property type="match status" value="1"/>
</dbReference>
<feature type="binding site" evidence="12">
    <location>
        <position position="428"/>
    </location>
    <ligand>
        <name>Zn(2+)</name>
        <dbReference type="ChEBI" id="CHEBI:29105"/>
    </ligand>
</feature>
<feature type="binding site" evidence="12">
    <location>
        <position position="311"/>
    </location>
    <ligand>
        <name>NAD(+)</name>
        <dbReference type="ChEBI" id="CHEBI:57540"/>
    </ligand>
</feature>
<organism evidence="15 16">
    <name type="scientific">Sporosarcina ureae</name>
    <dbReference type="NCBI Taxonomy" id="1571"/>
    <lineage>
        <taxon>Bacteria</taxon>
        <taxon>Bacillati</taxon>
        <taxon>Bacillota</taxon>
        <taxon>Bacilli</taxon>
        <taxon>Bacillales</taxon>
        <taxon>Caryophanaceae</taxon>
        <taxon>Sporosarcina</taxon>
    </lineage>
</organism>
<dbReference type="HAMAP" id="MF_01588">
    <property type="entry name" value="DNA_ligase_A"/>
    <property type="match status" value="1"/>
</dbReference>
<evidence type="ECO:0000256" key="2">
    <source>
        <dbReference type="ARBA" id="ARBA00022598"/>
    </source>
</evidence>
<proteinExistence type="inferred from homology"/>
<dbReference type="InterPro" id="IPR033136">
    <property type="entry name" value="DNA_ligase_CS"/>
</dbReference>
<dbReference type="InterPro" id="IPR010994">
    <property type="entry name" value="RuvA_2-like"/>
</dbReference>
<evidence type="ECO:0000256" key="3">
    <source>
        <dbReference type="ARBA" id="ARBA00022705"/>
    </source>
</evidence>
<feature type="binding site" evidence="12">
    <location>
        <position position="113"/>
    </location>
    <ligand>
        <name>NAD(+)</name>
        <dbReference type="ChEBI" id="CHEBI:57540"/>
    </ligand>
</feature>
<evidence type="ECO:0000256" key="11">
    <source>
        <dbReference type="ARBA" id="ARBA00034005"/>
    </source>
</evidence>
<keyword evidence="8 12" id="KW-0520">NAD</keyword>
<dbReference type="Pfam" id="PF03119">
    <property type="entry name" value="DNA_ligase_ZBD"/>
    <property type="match status" value="1"/>
</dbReference>
<dbReference type="InterPro" id="IPR004150">
    <property type="entry name" value="NAD_DNA_ligase_OB"/>
</dbReference>
<keyword evidence="3 12" id="KW-0235">DNA replication</keyword>
<keyword evidence="2 12" id="KW-0436">Ligase</keyword>
<dbReference type="EMBL" id="CP015108">
    <property type="protein sequence ID" value="ARF13842.1"/>
    <property type="molecule type" value="Genomic_DNA"/>
</dbReference>